<dbReference type="SUPFAM" id="SSF54416">
    <property type="entry name" value="Amine oxidase N-terminal region"/>
    <property type="match status" value="2"/>
</dbReference>
<dbReference type="Gene3D" id="3.10.450.40">
    <property type="match status" value="2"/>
</dbReference>
<dbReference type="EMBL" id="JBBXJM010000002">
    <property type="protein sequence ID" value="KAL1411966.1"/>
    <property type="molecule type" value="Genomic_DNA"/>
</dbReference>
<dbReference type="EC" id="1.4.3.-" evidence="7"/>
<dbReference type="PRINTS" id="PR00766">
    <property type="entry name" value="CUDAOXIDASE"/>
</dbReference>
<accession>A0ABR3QB98</accession>
<comment type="cofactor">
    <cofactor evidence="7">
        <name>Cu cation</name>
        <dbReference type="ChEBI" id="CHEBI:23378"/>
    </cofactor>
    <text evidence="7">Contains 1 topaquinone per subunit.</text>
</comment>
<feature type="domain" description="Copper amine oxidase catalytic" evidence="9">
    <location>
        <begin position="324"/>
        <end position="727"/>
    </location>
</feature>
<dbReference type="InterPro" id="IPR015800">
    <property type="entry name" value="Cu_amine_oxidase_N2"/>
</dbReference>
<evidence type="ECO:0000256" key="2">
    <source>
        <dbReference type="ARBA" id="ARBA00007983"/>
    </source>
</evidence>
<evidence type="ECO:0000259" key="9">
    <source>
        <dbReference type="Pfam" id="PF01179"/>
    </source>
</evidence>
<dbReference type="Pfam" id="PF01179">
    <property type="entry name" value="Cu_amine_oxid"/>
    <property type="match status" value="1"/>
</dbReference>
<dbReference type="RefSeq" id="XP_069211910.1">
    <property type="nucleotide sequence ID" value="XM_069351524.1"/>
</dbReference>
<feature type="region of interest" description="Disordered" evidence="8">
    <location>
        <begin position="1"/>
        <end position="20"/>
    </location>
</feature>
<evidence type="ECO:0000313" key="11">
    <source>
        <dbReference type="EMBL" id="KAL1411966.1"/>
    </source>
</evidence>
<name>A0ABR3QB98_9TREE</name>
<comment type="cofactor">
    <cofactor evidence="1">
        <name>Cu cation</name>
        <dbReference type="ChEBI" id="CHEBI:23378"/>
    </cofactor>
</comment>
<keyword evidence="12" id="KW-1185">Reference proteome</keyword>
<evidence type="ECO:0000256" key="6">
    <source>
        <dbReference type="ARBA" id="ARBA00023008"/>
    </source>
</evidence>
<reference evidence="11 12" key="1">
    <citation type="submission" date="2023-08" db="EMBL/GenBank/DDBJ databases">
        <title>Annotated Genome Sequence of Vanrija albida AlHP1.</title>
        <authorList>
            <person name="Herzog R."/>
        </authorList>
    </citation>
    <scope>NUCLEOTIDE SEQUENCE [LARGE SCALE GENOMIC DNA]</scope>
    <source>
        <strain evidence="11 12">AlHP1</strain>
    </source>
</reference>
<dbReference type="PANTHER" id="PTHR10638:SF20">
    <property type="entry name" value="AMINE OXIDASE"/>
    <property type="match status" value="1"/>
</dbReference>
<dbReference type="InterPro" id="IPR015798">
    <property type="entry name" value="Cu_amine_oxidase_C"/>
</dbReference>
<dbReference type="InterPro" id="IPR049948">
    <property type="entry name" value="Cu_Am_ox_TPQ-bd"/>
</dbReference>
<comment type="similarity">
    <text evidence="2 7">Belongs to the copper/topaquinone oxidase family.</text>
</comment>
<evidence type="ECO:0000259" key="10">
    <source>
        <dbReference type="Pfam" id="PF02727"/>
    </source>
</evidence>
<dbReference type="InterPro" id="IPR036460">
    <property type="entry name" value="Cu_amine_oxidase_C_sf"/>
</dbReference>
<dbReference type="Proteomes" id="UP001565368">
    <property type="component" value="Unassembled WGS sequence"/>
</dbReference>
<keyword evidence="5 7" id="KW-0560">Oxidoreductase</keyword>
<evidence type="ECO:0000256" key="7">
    <source>
        <dbReference type="RuleBase" id="RU000672"/>
    </source>
</evidence>
<keyword evidence="6 7" id="KW-0186">Copper</keyword>
<dbReference type="GeneID" id="95984002"/>
<proteinExistence type="inferred from homology"/>
<gene>
    <name evidence="11" type="ORF">Q8F55_002959</name>
</gene>
<sequence length="797" mass="88546">MNEAEEPLLKGEGYARSPHPPARRRWATALAAGALAILALAGWAYRSSSAPDAPQPPICAAWDEPSITAPRKNIWRNLDLGDAVALRAWLHDPARGLNLTDADAAADSDNFIHLVEAYHPRKADALAYLAGGELPARYARAVINHGPAEKVVDYLVGPLPLSPHTRIVPNTAIYHAGVPLNARSTFKFPVLTEMITRIMSPIDDITRTLFNMSAFDGSLTISAQMPLSYDGAWRRTWIQLKHNAPGSWIRSVDFYALVDMSGTDASLYHAMAFVTAGKLYRSYGALRAAYDAGELRRGEWDASDWASRRVRGKPRDLDDRAGPRQVLPDGRRYRVDTAQDYITWMGWAFYLGFERDMGLHLWDLRFRGERVIYELAPQEAMAQYSGSDPHQASTVWLDRAFGMGGNVREVMAGYDCPEHATLLNATVHEGGSTLRRNAICVYERVAERPLSRHTGRGEAEFGAVKGYELVVRSISTVGNYDYIFDYTFQLDGSLEIRVSASGYLQSGSWDAAQGAYGHQIREGNMGSLHDHVINYKIDFDVAGVNNSFMRVRLESEERDDAWFGVDGWGPVVQSKLVRQRVAEESVLEFPPNMEGAYVVTNEDAHNAWGNPRGYQLHPGPLCRLANVHAKRTEHSVNWAKHHLAVSRQSDDEPSSSSMWNGNLPGAPPVNFYKFFNNESLHQADLVVWANLGTHHIPRAEDAPNTLTNVATSYLLLSPWNFHDHDVAMESRNSVLLANEGGTWRAHEAVAQPRCAAPPPPPLRYEGLAGWREDGSRRPPGEMAALRTHADAIHAFGM</sequence>
<evidence type="ECO:0000256" key="5">
    <source>
        <dbReference type="ARBA" id="ARBA00023002"/>
    </source>
</evidence>
<keyword evidence="4 7" id="KW-0801">TPQ</keyword>
<comment type="caution">
    <text evidence="11">The sequence shown here is derived from an EMBL/GenBank/DDBJ whole genome shotgun (WGS) entry which is preliminary data.</text>
</comment>
<organism evidence="11 12">
    <name type="scientific">Vanrija albida</name>
    <dbReference type="NCBI Taxonomy" id="181172"/>
    <lineage>
        <taxon>Eukaryota</taxon>
        <taxon>Fungi</taxon>
        <taxon>Dikarya</taxon>
        <taxon>Basidiomycota</taxon>
        <taxon>Agaricomycotina</taxon>
        <taxon>Tremellomycetes</taxon>
        <taxon>Trichosporonales</taxon>
        <taxon>Trichosporonaceae</taxon>
        <taxon>Vanrija</taxon>
    </lineage>
</organism>
<dbReference type="Gene3D" id="2.70.98.20">
    <property type="entry name" value="Copper amine oxidase, catalytic domain"/>
    <property type="match status" value="1"/>
</dbReference>
<dbReference type="InterPro" id="IPR016182">
    <property type="entry name" value="Cu_amine_oxidase_N-reg"/>
</dbReference>
<evidence type="ECO:0000256" key="1">
    <source>
        <dbReference type="ARBA" id="ARBA00001935"/>
    </source>
</evidence>
<dbReference type="SUPFAM" id="SSF49998">
    <property type="entry name" value="Amine oxidase catalytic domain"/>
    <property type="match status" value="1"/>
</dbReference>
<evidence type="ECO:0000256" key="8">
    <source>
        <dbReference type="SAM" id="MobiDB-lite"/>
    </source>
</evidence>
<feature type="domain" description="Copper amine oxidase N2-terminal" evidence="10">
    <location>
        <begin position="99"/>
        <end position="160"/>
    </location>
</feature>
<evidence type="ECO:0000256" key="4">
    <source>
        <dbReference type="ARBA" id="ARBA00022772"/>
    </source>
</evidence>
<protein>
    <recommendedName>
        <fullName evidence="7">Amine oxidase</fullName>
        <ecNumber evidence="7">1.4.3.-</ecNumber>
    </recommendedName>
</protein>
<comment type="PTM">
    <text evidence="7">Topaquinone (TPQ) is generated by copper-dependent autoxidation of a specific tyrosyl residue.</text>
</comment>
<evidence type="ECO:0000313" key="12">
    <source>
        <dbReference type="Proteomes" id="UP001565368"/>
    </source>
</evidence>
<dbReference type="Pfam" id="PF02727">
    <property type="entry name" value="Cu_amine_oxidN2"/>
    <property type="match status" value="1"/>
</dbReference>
<dbReference type="PROSITE" id="PS01164">
    <property type="entry name" value="COPPER_AMINE_OXID_1"/>
    <property type="match status" value="1"/>
</dbReference>
<dbReference type="PANTHER" id="PTHR10638">
    <property type="entry name" value="COPPER AMINE OXIDASE"/>
    <property type="match status" value="1"/>
</dbReference>
<evidence type="ECO:0000256" key="3">
    <source>
        <dbReference type="ARBA" id="ARBA00022723"/>
    </source>
</evidence>
<dbReference type="InterPro" id="IPR000269">
    <property type="entry name" value="Cu_amine_oxidase"/>
</dbReference>
<keyword evidence="3 7" id="KW-0479">Metal-binding</keyword>